<dbReference type="InterPro" id="IPR051533">
    <property type="entry name" value="WaaL-like"/>
</dbReference>
<organism evidence="2 4">
    <name type="scientific">Polaribacter dokdonensis DSW-5</name>
    <dbReference type="NCBI Taxonomy" id="1300348"/>
    <lineage>
        <taxon>Bacteria</taxon>
        <taxon>Pseudomonadati</taxon>
        <taxon>Bacteroidota</taxon>
        <taxon>Flavobacteriia</taxon>
        <taxon>Flavobacteriales</taxon>
        <taxon>Flavobacteriaceae</taxon>
    </lineage>
</organism>
<dbReference type="PATRIC" id="fig|1300348.6.peg.222"/>
<evidence type="ECO:0000313" key="3">
    <source>
        <dbReference type="EMBL" id="SEE62372.1"/>
    </source>
</evidence>
<reference evidence="2 4" key="1">
    <citation type="submission" date="2015-07" db="EMBL/GenBank/DDBJ databases">
        <title>Genome of Polaribacter dokdonenesis DSW-5, isolated from seawater off Dokdo in Korea.</title>
        <authorList>
            <person name="Yoon K."/>
            <person name="Song J.Y."/>
            <person name="Kim J.F."/>
        </authorList>
    </citation>
    <scope>NUCLEOTIDE SEQUENCE [LARGE SCALE GENOMIC DNA]</scope>
    <source>
        <strain evidence="2 4">DSW-5</strain>
    </source>
</reference>
<dbReference type="Proteomes" id="UP000183071">
    <property type="component" value="Unassembled WGS sequence"/>
</dbReference>
<protein>
    <recommendedName>
        <fullName evidence="6">O-antigen polymerase</fullName>
    </recommendedName>
</protein>
<comment type="caution">
    <text evidence="2">The sequence shown here is derived from an EMBL/GenBank/DDBJ whole genome shotgun (WGS) entry which is preliminary data.</text>
</comment>
<dbReference type="PANTHER" id="PTHR37422">
    <property type="entry name" value="TEICHURONIC ACID BIOSYNTHESIS PROTEIN TUAE"/>
    <property type="match status" value="1"/>
</dbReference>
<feature type="transmembrane region" description="Helical" evidence="1">
    <location>
        <begin position="317"/>
        <end position="340"/>
    </location>
</feature>
<feature type="transmembrane region" description="Helical" evidence="1">
    <location>
        <begin position="158"/>
        <end position="179"/>
    </location>
</feature>
<dbReference type="EMBL" id="FNUE01000002">
    <property type="protein sequence ID" value="SEE62372.1"/>
    <property type="molecule type" value="Genomic_DNA"/>
</dbReference>
<evidence type="ECO:0000256" key="1">
    <source>
        <dbReference type="SAM" id="Phobius"/>
    </source>
</evidence>
<evidence type="ECO:0000313" key="2">
    <source>
        <dbReference type="EMBL" id="KOY50660.1"/>
    </source>
</evidence>
<keyword evidence="5" id="KW-1185">Reference proteome</keyword>
<keyword evidence="1" id="KW-1133">Transmembrane helix</keyword>
<evidence type="ECO:0000313" key="4">
    <source>
        <dbReference type="Proteomes" id="UP000037716"/>
    </source>
</evidence>
<dbReference type="STRING" id="1300348.I602_220"/>
<feature type="transmembrane region" description="Helical" evidence="1">
    <location>
        <begin position="352"/>
        <end position="383"/>
    </location>
</feature>
<dbReference type="AlphaFoldDB" id="A0A0N0UN55"/>
<feature type="transmembrane region" description="Helical" evidence="1">
    <location>
        <begin position="117"/>
        <end position="138"/>
    </location>
</feature>
<name>A0A0N0UN55_9FLAO</name>
<dbReference type="EMBL" id="LGBR01000001">
    <property type="protein sequence ID" value="KOY50660.1"/>
    <property type="molecule type" value="Genomic_DNA"/>
</dbReference>
<feature type="transmembrane region" description="Helical" evidence="1">
    <location>
        <begin position="237"/>
        <end position="253"/>
    </location>
</feature>
<keyword evidence="1" id="KW-0812">Transmembrane</keyword>
<feature type="transmembrane region" description="Helical" evidence="1">
    <location>
        <begin position="61"/>
        <end position="80"/>
    </location>
</feature>
<accession>A0A0N0UN55</accession>
<dbReference type="RefSeq" id="WP_176966511.1">
    <property type="nucleotide sequence ID" value="NZ_FNUE01000002.1"/>
</dbReference>
<proteinExistence type="predicted"/>
<feature type="transmembrane region" description="Helical" evidence="1">
    <location>
        <begin position="20"/>
        <end position="49"/>
    </location>
</feature>
<feature type="transmembrane region" description="Helical" evidence="1">
    <location>
        <begin position="191"/>
        <end position="207"/>
    </location>
</feature>
<dbReference type="Proteomes" id="UP000037716">
    <property type="component" value="Unassembled WGS sequence"/>
</dbReference>
<gene>
    <name evidence="2" type="ORF">I602_220</name>
    <name evidence="3" type="ORF">SAMN05444353_2788</name>
</gene>
<sequence length="391" mass="45277">MMKFEKIDLLKNYYFISVLIYFSAIYLTFIRVGLFMSFILVLASTVLYYKKKFLIRKGLDVLVIFYIIYNIFSFVFFTFSGLPYSVFFKEFSNSILPIIPFYFFGRLNYQNSFYNTTLYALAGCFLVGFYFYFTLPYNYMFFMNKIDGTGTNPIGYTINYHSILGITATGSLGAISLLLSLGKLYNSKFKKGKIIFLICLVALVLSFRRAALYTGLFAILWFNYLIIFKFKSQKFKILFFELFIVLISIYKLLEFNPEFLDDLYERFNSFSDAIDSRSGSWFAGLSHTKSFITGDGLGRYGHKAVEFSNLYIPDGNYFRMIAELGFVGFSIFLLIIFNAIKLGIYNLKDNYINICIIIMVCLQAVGSDMFSFQIVAPLFWFAIGSCNKITN</sequence>
<keyword evidence="1" id="KW-0472">Membrane</keyword>
<reference evidence="3 5" key="2">
    <citation type="submission" date="2016-10" db="EMBL/GenBank/DDBJ databases">
        <authorList>
            <person name="Varghese N."/>
            <person name="Submissions S."/>
        </authorList>
    </citation>
    <scope>NUCLEOTIDE SEQUENCE [LARGE SCALE GENOMIC DNA]</scope>
    <source>
        <strain evidence="3 5">DSW-5</strain>
    </source>
</reference>
<evidence type="ECO:0008006" key="6">
    <source>
        <dbReference type="Google" id="ProtNLM"/>
    </source>
</evidence>
<evidence type="ECO:0000313" key="5">
    <source>
        <dbReference type="Proteomes" id="UP000183071"/>
    </source>
</evidence>
<dbReference type="PANTHER" id="PTHR37422:SF17">
    <property type="entry name" value="O-ANTIGEN LIGASE"/>
    <property type="match status" value="1"/>
</dbReference>